<comment type="caution">
    <text evidence="2">The sequence shown here is derived from an EMBL/GenBank/DDBJ whole genome shotgun (WGS) entry which is preliminary data.</text>
</comment>
<sequence length="422" mass="45392">MPTPPPKEPHYTKVGEWVSECGANGMEAAAYQHLAKRLNHASGSRLVDPSRARLAADIGLKKPDDVDPYLRALAVLGAVVIHAKKGVRTTYELPLWPPGGYDGPQNTVAADRWQKNDPEGYKAWRAKRRAMVEAAEAPYAAKKRARVAKTAARKKARPAADVPVATGSSVEGDVPVAAGRYQPVATGNHRPVATGTNQDGPNDQTNMGDGRRPTTGSTAEGGGGSAASGNTEPLPHKAAPGSVRAVLETIPAPLARLLEKDWPRGLPTEVTGTVEKGLTTEQRTVKQLGERIARRWRAFGYEDALLSAEGIGIRTGLGVLEELLSPSKCRGNNLHCEDGVDIRDGAICPRCEEHRQDRRPAGSEPAGHPEVDSPKETYTPPAYVPAPREYPEGEDGVEAFSGDVDLDKLMRDVIRDRPRLPR</sequence>
<name>A0ABP6NR60_9ACTN</name>
<dbReference type="RefSeq" id="WP_344531009.1">
    <property type="nucleotide sequence ID" value="NZ_BAAAUG010000259.1"/>
</dbReference>
<feature type="compositionally biased region" description="Polar residues" evidence="1">
    <location>
        <begin position="194"/>
        <end position="207"/>
    </location>
</feature>
<evidence type="ECO:0000313" key="3">
    <source>
        <dbReference type="Proteomes" id="UP001501637"/>
    </source>
</evidence>
<organism evidence="2 3">
    <name type="scientific">Streptomyces rectiviolaceus</name>
    <dbReference type="NCBI Taxonomy" id="332591"/>
    <lineage>
        <taxon>Bacteria</taxon>
        <taxon>Bacillati</taxon>
        <taxon>Actinomycetota</taxon>
        <taxon>Actinomycetes</taxon>
        <taxon>Kitasatosporales</taxon>
        <taxon>Streptomycetaceae</taxon>
        <taxon>Streptomyces</taxon>
    </lineage>
</organism>
<dbReference type="EMBL" id="BAAAUG010000259">
    <property type="protein sequence ID" value="GAA3154614.1"/>
    <property type="molecule type" value="Genomic_DNA"/>
</dbReference>
<evidence type="ECO:0000256" key="1">
    <source>
        <dbReference type="SAM" id="MobiDB-lite"/>
    </source>
</evidence>
<dbReference type="Proteomes" id="UP001501637">
    <property type="component" value="Unassembled WGS sequence"/>
</dbReference>
<accession>A0ABP6NR60</accession>
<evidence type="ECO:0000313" key="2">
    <source>
        <dbReference type="EMBL" id="GAA3154614.1"/>
    </source>
</evidence>
<gene>
    <name evidence="2" type="ORF">GCM10010449_84680</name>
</gene>
<keyword evidence="3" id="KW-1185">Reference proteome</keyword>
<feature type="compositionally biased region" description="Basic and acidic residues" evidence="1">
    <location>
        <begin position="355"/>
        <end position="375"/>
    </location>
</feature>
<proteinExistence type="predicted"/>
<protein>
    <submittedName>
        <fullName evidence="2">Uncharacterized protein</fullName>
    </submittedName>
</protein>
<feature type="region of interest" description="Disordered" evidence="1">
    <location>
        <begin position="150"/>
        <end position="241"/>
    </location>
</feature>
<reference evidence="3" key="1">
    <citation type="journal article" date="2019" name="Int. J. Syst. Evol. Microbiol.">
        <title>The Global Catalogue of Microorganisms (GCM) 10K type strain sequencing project: providing services to taxonomists for standard genome sequencing and annotation.</title>
        <authorList>
            <consortium name="The Broad Institute Genomics Platform"/>
            <consortium name="The Broad Institute Genome Sequencing Center for Infectious Disease"/>
            <person name="Wu L."/>
            <person name="Ma J."/>
        </authorList>
    </citation>
    <scope>NUCLEOTIDE SEQUENCE [LARGE SCALE GENOMIC DNA]</scope>
    <source>
        <strain evidence="3">JCM 9092</strain>
    </source>
</reference>
<feature type="region of interest" description="Disordered" evidence="1">
    <location>
        <begin position="355"/>
        <end position="403"/>
    </location>
</feature>